<keyword evidence="5 7" id="KW-0472">Membrane</keyword>
<feature type="domain" description="PspC-related transmembrane region" evidence="10">
    <location>
        <begin position="326"/>
        <end position="468"/>
    </location>
</feature>
<keyword evidence="2" id="KW-1003">Cell membrane</keyword>
<evidence type="ECO:0000256" key="1">
    <source>
        <dbReference type="ARBA" id="ARBA00004162"/>
    </source>
</evidence>
<evidence type="ECO:0000259" key="8">
    <source>
        <dbReference type="Pfam" id="PF04024"/>
    </source>
</evidence>
<dbReference type="Pfam" id="PF04024">
    <property type="entry name" value="PspC"/>
    <property type="match status" value="2"/>
</dbReference>
<keyword evidence="3 7" id="KW-0812">Transmembrane</keyword>
<evidence type="ECO:0000256" key="7">
    <source>
        <dbReference type="SAM" id="Phobius"/>
    </source>
</evidence>
<dbReference type="PANTHER" id="PTHR33885">
    <property type="entry name" value="PHAGE SHOCK PROTEIN C"/>
    <property type="match status" value="1"/>
</dbReference>
<name>A0A7J5TYR1_9BACT</name>
<feature type="domain" description="PspC-related ToastRack" evidence="11">
    <location>
        <begin position="505"/>
        <end position="613"/>
    </location>
</feature>
<sequence>MKKTISINISGVIFHIEEDGYDKLKSYLTSVQQYFSSYEDSQEIITDIENRIAEKLFAKLKANEKLTGSPREAVTLEDVNELIAAMGTVADFEAVEEEELFTTSARSNQSNPAGGSASTAGGAYGYGSATGSTQSGRTNTGPRRLLRDLHRKTLGGVASGLANYFNVDPVWVRLVFVLLVLGFPALGSSSNNEDFFGSLAGVTVLAYIAMWIAFPGSSTLEDDKTVKKFYRDPDDKVLGGVAAGLSAYFGIDRGLVRLLFVVSIALFGIGLISYLVLWAISPTADTVTEKMEMQGQPITLANIEQTIKHNLNVPESGPESGLTKVLLFPFRAVSMILSGLGQALGPFLNGIVSVIRVLAGIILILVAFSGVIACVSLAGAAFGIISGVYPDNAGPFPFDWIRADLDAPMVITTFIAGVLPCVALGVLGVMLITRRFYFNGRTALTLLGIWILSMVIAGATITPLVSGFSRSETIEETVTLPVASIPTPTFAMSDTDTEFDYNPSIEIRGYAGNEVQLLQRFKARGRNRQDAENNARTIKYNYTVKDSTIRFNRELELAPKARFRAQELDMDLLIPFEKPFRMTRDFAYFIRNRFTQTELDRMDRTIWKLTANEGLVSINFPRDIEQESDENNDQANSDDDDFTDEDFNASFDAAGPRTRTFNVRGFDEIEATGALVVRVQQGETFQVVADGEQRELDKLDVEVDGQTLKLSPSKGSLFGNRSKAPVRVSVTMPTVEGLSLTGACQGKLDGFGRLNRLDLDLTGASLAVIDANVGRLSVEMTGASKAQLKGNADELKSSLTGASLLAAKQMSINKAEVSAHGASKAAFGQVNNLDESTSGASSISRGN</sequence>
<feature type="transmembrane region" description="Helical" evidence="7">
    <location>
        <begin position="409"/>
        <end position="432"/>
    </location>
</feature>
<feature type="transmembrane region" description="Helical" evidence="7">
    <location>
        <begin position="195"/>
        <end position="214"/>
    </location>
</feature>
<organism evidence="12 13">
    <name type="scientific">Rudanella paleaurantiibacter</name>
    <dbReference type="NCBI Taxonomy" id="2614655"/>
    <lineage>
        <taxon>Bacteria</taxon>
        <taxon>Pseudomonadati</taxon>
        <taxon>Bacteroidota</taxon>
        <taxon>Cytophagia</taxon>
        <taxon>Cytophagales</taxon>
        <taxon>Cytophagaceae</taxon>
        <taxon>Rudanella</taxon>
    </lineage>
</organism>
<feature type="transmembrane region" description="Helical" evidence="7">
    <location>
        <begin position="170"/>
        <end position="189"/>
    </location>
</feature>
<feature type="domain" description="Phage shock protein PspC N-terminal" evidence="8">
    <location>
        <begin position="143"/>
        <end position="215"/>
    </location>
</feature>
<feature type="region of interest" description="Disordered" evidence="6">
    <location>
        <begin position="625"/>
        <end position="649"/>
    </location>
</feature>
<feature type="domain" description="Phage shock protein PspC N-terminal" evidence="8">
    <location>
        <begin position="227"/>
        <end position="283"/>
    </location>
</feature>
<evidence type="ECO:0000256" key="5">
    <source>
        <dbReference type="ARBA" id="ARBA00023136"/>
    </source>
</evidence>
<comment type="subcellular location">
    <subcellularLocation>
        <location evidence="1">Cell membrane</location>
        <topology evidence="1">Single-pass membrane protein</topology>
    </subcellularLocation>
</comment>
<feature type="domain" description="Putative auto-transporter adhesin head GIN" evidence="9">
    <location>
        <begin position="666"/>
        <end position="844"/>
    </location>
</feature>
<comment type="caution">
    <text evidence="12">The sequence shown here is derived from an EMBL/GenBank/DDBJ whole genome shotgun (WGS) entry which is preliminary data.</text>
</comment>
<protein>
    <submittedName>
        <fullName evidence="12">PspC domain-containing protein</fullName>
    </submittedName>
</protein>
<dbReference type="InterPro" id="IPR054321">
    <property type="entry name" value="PspC-rel_TM"/>
</dbReference>
<feature type="transmembrane region" description="Helical" evidence="7">
    <location>
        <begin position="258"/>
        <end position="280"/>
    </location>
</feature>
<dbReference type="InterPro" id="IPR007168">
    <property type="entry name" value="Phageshock_PspC_N"/>
</dbReference>
<dbReference type="Proteomes" id="UP000488299">
    <property type="component" value="Unassembled WGS sequence"/>
</dbReference>
<dbReference type="InterPro" id="IPR054319">
    <property type="entry name" value="PspC-rel_ToastRack"/>
</dbReference>
<feature type="transmembrane region" description="Helical" evidence="7">
    <location>
        <begin position="444"/>
        <end position="465"/>
    </location>
</feature>
<dbReference type="GO" id="GO:0005886">
    <property type="term" value="C:plasma membrane"/>
    <property type="evidence" value="ECO:0007669"/>
    <property type="project" value="UniProtKB-SubCell"/>
</dbReference>
<evidence type="ECO:0000256" key="6">
    <source>
        <dbReference type="SAM" id="MobiDB-lite"/>
    </source>
</evidence>
<evidence type="ECO:0000256" key="4">
    <source>
        <dbReference type="ARBA" id="ARBA00022989"/>
    </source>
</evidence>
<evidence type="ECO:0000256" key="3">
    <source>
        <dbReference type="ARBA" id="ARBA00022692"/>
    </source>
</evidence>
<accession>A0A7J5TYR1</accession>
<dbReference type="InterPro" id="IPR021255">
    <property type="entry name" value="DUF2807"/>
</dbReference>
<feature type="compositionally biased region" description="Acidic residues" evidence="6">
    <location>
        <begin position="626"/>
        <end position="647"/>
    </location>
</feature>
<dbReference type="Pfam" id="PF22744">
    <property type="entry name" value="Toast-rack_PspC-Cterm"/>
    <property type="match status" value="1"/>
</dbReference>
<gene>
    <name evidence="12" type="ORF">F5984_14075</name>
</gene>
<dbReference type="Pfam" id="PF22571">
    <property type="entry name" value="LiaI-LiaF-TM_PspC"/>
    <property type="match status" value="1"/>
</dbReference>
<evidence type="ECO:0000259" key="11">
    <source>
        <dbReference type="Pfam" id="PF22744"/>
    </source>
</evidence>
<dbReference type="InterPro" id="IPR052027">
    <property type="entry name" value="PspC"/>
</dbReference>
<evidence type="ECO:0000313" key="12">
    <source>
        <dbReference type="EMBL" id="KAB7730289.1"/>
    </source>
</evidence>
<evidence type="ECO:0000259" key="10">
    <source>
        <dbReference type="Pfam" id="PF22571"/>
    </source>
</evidence>
<dbReference type="AlphaFoldDB" id="A0A7J5TYR1"/>
<evidence type="ECO:0000256" key="2">
    <source>
        <dbReference type="ARBA" id="ARBA00022475"/>
    </source>
</evidence>
<keyword evidence="4 7" id="KW-1133">Transmembrane helix</keyword>
<reference evidence="12 13" key="1">
    <citation type="submission" date="2019-10" db="EMBL/GenBank/DDBJ databases">
        <title>Rudanella paleaurantiibacter sp. nov., isolated from sludge.</title>
        <authorList>
            <person name="Xu S.Q."/>
        </authorList>
    </citation>
    <scope>NUCLEOTIDE SEQUENCE [LARGE SCALE GENOMIC DNA]</scope>
    <source>
        <strain evidence="12 13">HX-22-17</strain>
    </source>
</reference>
<dbReference type="Gene3D" id="2.160.20.120">
    <property type="match status" value="1"/>
</dbReference>
<evidence type="ECO:0000313" key="13">
    <source>
        <dbReference type="Proteomes" id="UP000488299"/>
    </source>
</evidence>
<evidence type="ECO:0000259" key="9">
    <source>
        <dbReference type="Pfam" id="PF10988"/>
    </source>
</evidence>
<proteinExistence type="predicted"/>
<dbReference type="Pfam" id="PF10988">
    <property type="entry name" value="DUF2807"/>
    <property type="match status" value="1"/>
</dbReference>
<feature type="transmembrane region" description="Helical" evidence="7">
    <location>
        <begin position="357"/>
        <end position="389"/>
    </location>
</feature>
<dbReference type="EMBL" id="WELI01000005">
    <property type="protein sequence ID" value="KAB7730289.1"/>
    <property type="molecule type" value="Genomic_DNA"/>
</dbReference>
<keyword evidence="13" id="KW-1185">Reference proteome</keyword>
<dbReference type="PANTHER" id="PTHR33885:SF3">
    <property type="entry name" value="PHAGE SHOCK PROTEIN C"/>
    <property type="match status" value="1"/>
</dbReference>
<feature type="transmembrane region" description="Helical" evidence="7">
    <location>
        <begin position="326"/>
        <end position="345"/>
    </location>
</feature>
<dbReference type="RefSeq" id="WP_152124885.1">
    <property type="nucleotide sequence ID" value="NZ_WELI01000005.1"/>
</dbReference>